<dbReference type="FunFam" id="3.30.900.10:FF:000003">
    <property type="entry name" value="Mitotic spindle assembly checkpoint protein MAD2B"/>
    <property type="match status" value="1"/>
</dbReference>
<dbReference type="PANTHER" id="PTHR11842:SF10">
    <property type="entry name" value="MITOTIC SPINDLE ASSEMBLY CHECKPOINT PROTEIN MAD2B"/>
    <property type="match status" value="1"/>
</dbReference>
<dbReference type="PROSITE" id="PS50815">
    <property type="entry name" value="HORMA"/>
    <property type="match status" value="1"/>
</dbReference>
<name>A0AAW1I689_SAPOF</name>
<comment type="subcellular location">
    <subcellularLocation>
        <location evidence="1">Nucleus</location>
    </subcellularLocation>
</comment>
<feature type="domain" description="HORMA" evidence="4">
    <location>
        <begin position="11"/>
        <end position="194"/>
    </location>
</feature>
<dbReference type="InterPro" id="IPR045091">
    <property type="entry name" value="Mad2-like"/>
</dbReference>
<dbReference type="Pfam" id="PF02301">
    <property type="entry name" value="HORMA"/>
    <property type="match status" value="1"/>
</dbReference>
<dbReference type="GO" id="GO:0005634">
    <property type="term" value="C:nucleus"/>
    <property type="evidence" value="ECO:0007669"/>
    <property type="project" value="UniProtKB-SubCell"/>
</dbReference>
<dbReference type="GO" id="GO:0006974">
    <property type="term" value="P:DNA damage response"/>
    <property type="evidence" value="ECO:0007669"/>
    <property type="project" value="UniProtKB-KW"/>
</dbReference>
<dbReference type="SUPFAM" id="SSF56019">
    <property type="entry name" value="The spindle assembly checkpoint protein mad2"/>
    <property type="match status" value="1"/>
</dbReference>
<dbReference type="Gene3D" id="3.30.900.10">
    <property type="entry name" value="HORMA domain"/>
    <property type="match status" value="1"/>
</dbReference>
<organism evidence="5 6">
    <name type="scientific">Saponaria officinalis</name>
    <name type="common">Common soapwort</name>
    <name type="synonym">Lychnis saponaria</name>
    <dbReference type="NCBI Taxonomy" id="3572"/>
    <lineage>
        <taxon>Eukaryota</taxon>
        <taxon>Viridiplantae</taxon>
        <taxon>Streptophyta</taxon>
        <taxon>Embryophyta</taxon>
        <taxon>Tracheophyta</taxon>
        <taxon>Spermatophyta</taxon>
        <taxon>Magnoliopsida</taxon>
        <taxon>eudicotyledons</taxon>
        <taxon>Gunneridae</taxon>
        <taxon>Pentapetalae</taxon>
        <taxon>Caryophyllales</taxon>
        <taxon>Caryophyllaceae</taxon>
        <taxon>Caryophylleae</taxon>
        <taxon>Saponaria</taxon>
    </lineage>
</organism>
<gene>
    <name evidence="5" type="ORF">RND81_10G187800</name>
</gene>
<evidence type="ECO:0000256" key="1">
    <source>
        <dbReference type="ARBA" id="ARBA00004123"/>
    </source>
</evidence>
<evidence type="ECO:0000259" key="4">
    <source>
        <dbReference type="PROSITE" id="PS50815"/>
    </source>
</evidence>
<accession>A0AAW1I689</accession>
<keyword evidence="6" id="KW-1185">Reference proteome</keyword>
<dbReference type="InterPro" id="IPR003511">
    <property type="entry name" value="HORMA_dom"/>
</dbReference>
<dbReference type="AlphaFoldDB" id="A0AAW1I689"/>
<sequence>MDRRDNLSPQGKSTQVLVDFLEVAVTSILFHKGVYPPGAFERRKYMNLVVHKAIHPELQDYIHSAVNRLFPFIEKGVVERVAVVFFDTDNTPLERYIFKLQVNQSYNSKVEEADLGFALRSFILKLSLSKGITKILPKDCRWEVIAFFCSDAQTSGSKVAELWIPTDTKQWQQPPLITPLKSMSSEPLGLQLYLEHPNSLDK</sequence>
<dbReference type="GO" id="GO:0016035">
    <property type="term" value="C:zeta DNA polymerase complex"/>
    <property type="evidence" value="ECO:0007669"/>
    <property type="project" value="TreeGrafter"/>
</dbReference>
<protein>
    <recommendedName>
        <fullName evidence="4">HORMA domain-containing protein</fullName>
    </recommendedName>
</protein>
<dbReference type="Proteomes" id="UP001443914">
    <property type="component" value="Unassembled WGS sequence"/>
</dbReference>
<reference evidence="5" key="1">
    <citation type="submission" date="2024-03" db="EMBL/GenBank/DDBJ databases">
        <title>WGS assembly of Saponaria officinalis var. Norfolk2.</title>
        <authorList>
            <person name="Jenkins J."/>
            <person name="Shu S."/>
            <person name="Grimwood J."/>
            <person name="Barry K."/>
            <person name="Goodstein D."/>
            <person name="Schmutz J."/>
            <person name="Leebens-Mack J."/>
            <person name="Osbourn A."/>
        </authorList>
    </citation>
    <scope>NUCLEOTIDE SEQUENCE [LARGE SCALE GENOMIC DNA]</scope>
    <source>
        <strain evidence="5">JIC</strain>
    </source>
</reference>
<proteinExistence type="predicted"/>
<dbReference type="PANTHER" id="PTHR11842">
    <property type="entry name" value="MITOTIC SPINDLE ASSEMBLY CHECKPOINT PROTEIN MAD2"/>
    <property type="match status" value="1"/>
</dbReference>
<evidence type="ECO:0000256" key="3">
    <source>
        <dbReference type="ARBA" id="ARBA00023242"/>
    </source>
</evidence>
<evidence type="ECO:0000256" key="2">
    <source>
        <dbReference type="ARBA" id="ARBA00022763"/>
    </source>
</evidence>
<keyword evidence="3" id="KW-0539">Nucleus</keyword>
<comment type="caution">
    <text evidence="5">The sequence shown here is derived from an EMBL/GenBank/DDBJ whole genome shotgun (WGS) entry which is preliminary data.</text>
</comment>
<evidence type="ECO:0000313" key="5">
    <source>
        <dbReference type="EMBL" id="KAK9684123.1"/>
    </source>
</evidence>
<dbReference type="EMBL" id="JBDFQZ010000010">
    <property type="protein sequence ID" value="KAK9684123.1"/>
    <property type="molecule type" value="Genomic_DNA"/>
</dbReference>
<dbReference type="InterPro" id="IPR036570">
    <property type="entry name" value="HORMA_dom_sf"/>
</dbReference>
<keyword evidence="2" id="KW-0227">DNA damage</keyword>
<evidence type="ECO:0000313" key="6">
    <source>
        <dbReference type="Proteomes" id="UP001443914"/>
    </source>
</evidence>